<dbReference type="InterPro" id="IPR035905">
    <property type="entry name" value="Barstar-like_sf"/>
</dbReference>
<dbReference type="Pfam" id="PF01337">
    <property type="entry name" value="Barstar"/>
    <property type="match status" value="1"/>
</dbReference>
<evidence type="ECO:0000313" key="4">
    <source>
        <dbReference type="Proteomes" id="UP000276443"/>
    </source>
</evidence>
<dbReference type="OrthoDB" id="7575400at2"/>
<reference evidence="3 4" key="1">
    <citation type="submission" date="2018-11" db="EMBL/GenBank/DDBJ databases">
        <title>Genomic Encyclopedia of Type Strains, Phase IV (KMG-IV): sequencing the most valuable type-strain genomes for metagenomic binning, comparative biology and taxonomic classification.</title>
        <authorList>
            <person name="Goeker M."/>
        </authorList>
    </citation>
    <scope>NUCLEOTIDE SEQUENCE [LARGE SCALE GENOMIC DNA]</scope>
    <source>
        <strain evidence="3 4">DSM 18090</strain>
    </source>
</reference>
<comment type="similarity">
    <text evidence="1">Belongs to the barstar family.</text>
</comment>
<comment type="caution">
    <text evidence="3">The sequence shown here is derived from an EMBL/GenBank/DDBJ whole genome shotgun (WGS) entry which is preliminary data.</text>
</comment>
<organism evidence="3 4">
    <name type="scientific">Aquisalibacillus elongatus</name>
    <dbReference type="NCBI Taxonomy" id="485577"/>
    <lineage>
        <taxon>Bacteria</taxon>
        <taxon>Bacillati</taxon>
        <taxon>Bacillota</taxon>
        <taxon>Bacilli</taxon>
        <taxon>Bacillales</taxon>
        <taxon>Bacillaceae</taxon>
        <taxon>Aquisalibacillus</taxon>
    </lineage>
</organism>
<evidence type="ECO:0000256" key="1">
    <source>
        <dbReference type="ARBA" id="ARBA00006845"/>
    </source>
</evidence>
<dbReference type="Proteomes" id="UP000276443">
    <property type="component" value="Unassembled WGS sequence"/>
</dbReference>
<name>A0A3N5CBE8_9BACI</name>
<dbReference type="AlphaFoldDB" id="A0A3N5CBE8"/>
<dbReference type="Gene3D" id="3.30.370.10">
    <property type="entry name" value="Barstar-like"/>
    <property type="match status" value="1"/>
</dbReference>
<dbReference type="SUPFAM" id="SSF52038">
    <property type="entry name" value="Barstar-related"/>
    <property type="match status" value="1"/>
</dbReference>
<protein>
    <submittedName>
        <fullName evidence="3">Barstar (Barnase inhibitor)</fullName>
    </submittedName>
</protein>
<proteinExistence type="inferred from homology"/>
<dbReference type="InterPro" id="IPR000468">
    <property type="entry name" value="Barstar"/>
</dbReference>
<feature type="domain" description="Barstar (barnase inhibitor)" evidence="2">
    <location>
        <begin position="44"/>
        <end position="128"/>
    </location>
</feature>
<accession>A0A3N5CBE8</accession>
<evidence type="ECO:0000313" key="3">
    <source>
        <dbReference type="EMBL" id="RPF54151.1"/>
    </source>
</evidence>
<gene>
    <name evidence="3" type="ORF">EDC24_1342</name>
</gene>
<evidence type="ECO:0000259" key="2">
    <source>
        <dbReference type="Pfam" id="PF01337"/>
    </source>
</evidence>
<dbReference type="EMBL" id="RKRF01000008">
    <property type="protein sequence ID" value="RPF54151.1"/>
    <property type="molecule type" value="Genomic_DNA"/>
</dbReference>
<dbReference type="CDD" id="cd05141">
    <property type="entry name" value="Barstar_evA4336-like"/>
    <property type="match status" value="1"/>
</dbReference>
<dbReference type="RefSeq" id="WP_124220912.1">
    <property type="nucleotide sequence ID" value="NZ_RKRF01000008.1"/>
</dbReference>
<sequence>MTLGKNLNLLQEPYIHFLIANETSKSSFVQQIEERKKNNIIIKEIDGKKCSNVEGLFDEFAIKLQFPTYFGENWAAFDECINDLEWLDGDGYILVISNFDELLTNSSQDLKVFKDILLSTIQEWVNGREYDSYPTPPTPFHVVLHCLPLKESIIKDRFSDVGLENIQITRV</sequence>
<keyword evidence="4" id="KW-1185">Reference proteome</keyword>